<dbReference type="GO" id="GO:0003972">
    <property type="term" value="F:RNA ligase (ATP) activity"/>
    <property type="evidence" value="ECO:0007669"/>
    <property type="project" value="TreeGrafter"/>
</dbReference>
<dbReference type="InterPro" id="IPR001233">
    <property type="entry name" value="RtcB"/>
</dbReference>
<gene>
    <name evidence="9" type="ORF">S01H1_59326</name>
</gene>
<keyword evidence="4" id="KW-0479">Metal-binding</keyword>
<dbReference type="GO" id="GO:0170057">
    <property type="term" value="F:RNA ligase (GTP) activity"/>
    <property type="evidence" value="ECO:0007669"/>
    <property type="project" value="UniProtKB-EC"/>
</dbReference>
<evidence type="ECO:0000256" key="8">
    <source>
        <dbReference type="ARBA" id="ARBA00047746"/>
    </source>
</evidence>
<keyword evidence="6" id="KW-0342">GTP-binding</keyword>
<keyword evidence="3" id="KW-0436">Ligase</keyword>
<dbReference type="Gene3D" id="3.90.1860.10">
    <property type="entry name" value="tRNA-splicing ligase RtcB"/>
    <property type="match status" value="1"/>
</dbReference>
<dbReference type="InterPro" id="IPR036025">
    <property type="entry name" value="RtcB-like_sf"/>
</dbReference>
<evidence type="ECO:0000256" key="6">
    <source>
        <dbReference type="ARBA" id="ARBA00023134"/>
    </source>
</evidence>
<dbReference type="PANTHER" id="PTHR11118">
    <property type="entry name" value="RNA-SPLICING LIGASE RTCB HOMOLOG"/>
    <property type="match status" value="1"/>
</dbReference>
<dbReference type="SUPFAM" id="SSF103365">
    <property type="entry name" value="Hypothetical protein PH1602"/>
    <property type="match status" value="1"/>
</dbReference>
<accession>X0V7F4</accession>
<evidence type="ECO:0000256" key="1">
    <source>
        <dbReference type="ARBA" id="ARBA00001936"/>
    </source>
</evidence>
<keyword evidence="5" id="KW-0547">Nucleotide-binding</keyword>
<protein>
    <recommendedName>
        <fullName evidence="2">3'-phosphate/5'-hydroxy nucleic acid ligase</fullName>
        <ecNumber evidence="2">6.5.1.8</ecNumber>
    </recommendedName>
</protein>
<keyword evidence="7" id="KW-0464">Manganese</keyword>
<name>X0V7F4_9ZZZZ</name>
<evidence type="ECO:0000256" key="2">
    <source>
        <dbReference type="ARBA" id="ARBA00012726"/>
    </source>
</evidence>
<dbReference type="PROSITE" id="PS01288">
    <property type="entry name" value="UPF0027"/>
    <property type="match status" value="1"/>
</dbReference>
<dbReference type="GO" id="GO:0006396">
    <property type="term" value="P:RNA processing"/>
    <property type="evidence" value="ECO:0007669"/>
    <property type="project" value="InterPro"/>
</dbReference>
<dbReference type="AlphaFoldDB" id="X0V7F4"/>
<reference evidence="9" key="1">
    <citation type="journal article" date="2014" name="Front. Microbiol.">
        <title>High frequency of phylogenetically diverse reductive dehalogenase-homologous genes in deep subseafloor sedimentary metagenomes.</title>
        <authorList>
            <person name="Kawai M."/>
            <person name="Futagami T."/>
            <person name="Toyoda A."/>
            <person name="Takaki Y."/>
            <person name="Nishi S."/>
            <person name="Hori S."/>
            <person name="Arai W."/>
            <person name="Tsubouchi T."/>
            <person name="Morono Y."/>
            <person name="Uchiyama I."/>
            <person name="Ito T."/>
            <person name="Fujiyama A."/>
            <person name="Inagaki F."/>
            <person name="Takami H."/>
        </authorList>
    </citation>
    <scope>NUCLEOTIDE SEQUENCE</scope>
    <source>
        <strain evidence="9">Expedition CK06-06</strain>
    </source>
</reference>
<evidence type="ECO:0000256" key="4">
    <source>
        <dbReference type="ARBA" id="ARBA00022723"/>
    </source>
</evidence>
<dbReference type="EC" id="6.5.1.8" evidence="2"/>
<dbReference type="GO" id="GO:0046872">
    <property type="term" value="F:metal ion binding"/>
    <property type="evidence" value="ECO:0007669"/>
    <property type="project" value="UniProtKB-KW"/>
</dbReference>
<dbReference type="EMBL" id="BARS01038802">
    <property type="protein sequence ID" value="GAG14094.1"/>
    <property type="molecule type" value="Genomic_DNA"/>
</dbReference>
<organism evidence="9">
    <name type="scientific">marine sediment metagenome</name>
    <dbReference type="NCBI Taxonomy" id="412755"/>
    <lineage>
        <taxon>unclassified sequences</taxon>
        <taxon>metagenomes</taxon>
        <taxon>ecological metagenomes</taxon>
    </lineage>
</organism>
<sequence length="181" mass="19741">MGKNWKQILQRVDELRWDLSRDYKKGMRVPGRIYASEKMLDAMAGDEAIEQVANVAFLPGIVGYSLAMPDIHWGYGFPIGGVAATRLDDGVVSPGGVGYDINCGVRVLRTNLRGDELAPHVQALLNQMFRDVPAGLGLSGQLKVSMKEIENVLAEGARWAVEKGYGWPQDLDAIESDGALP</sequence>
<proteinExistence type="predicted"/>
<comment type="caution">
    <text evidence="9">The sequence shown here is derived from an EMBL/GenBank/DDBJ whole genome shotgun (WGS) entry which is preliminary data.</text>
</comment>
<evidence type="ECO:0000256" key="5">
    <source>
        <dbReference type="ARBA" id="ARBA00022741"/>
    </source>
</evidence>
<evidence type="ECO:0000313" key="9">
    <source>
        <dbReference type="EMBL" id="GAG14094.1"/>
    </source>
</evidence>
<comment type="cofactor">
    <cofactor evidence="1">
        <name>Mn(2+)</name>
        <dbReference type="ChEBI" id="CHEBI:29035"/>
    </cofactor>
</comment>
<dbReference type="GO" id="GO:0005525">
    <property type="term" value="F:GTP binding"/>
    <property type="evidence" value="ECO:0007669"/>
    <property type="project" value="UniProtKB-KW"/>
</dbReference>
<dbReference type="Pfam" id="PF01139">
    <property type="entry name" value="RtcB"/>
    <property type="match status" value="1"/>
</dbReference>
<evidence type="ECO:0000256" key="3">
    <source>
        <dbReference type="ARBA" id="ARBA00022598"/>
    </source>
</evidence>
<feature type="non-terminal residue" evidence="9">
    <location>
        <position position="181"/>
    </location>
</feature>
<comment type="catalytic activity">
    <reaction evidence="8">
        <text>a 3'-end 3'-phospho-ribonucleotide-RNA + a 5'-end dephospho-ribonucleoside-RNA + GTP = a ribonucleotidyl-ribonucleotide-RNA + GMP + diphosphate</text>
        <dbReference type="Rhea" id="RHEA:68076"/>
        <dbReference type="Rhea" id="RHEA-COMP:10463"/>
        <dbReference type="Rhea" id="RHEA-COMP:13936"/>
        <dbReference type="Rhea" id="RHEA-COMP:17355"/>
        <dbReference type="ChEBI" id="CHEBI:33019"/>
        <dbReference type="ChEBI" id="CHEBI:37565"/>
        <dbReference type="ChEBI" id="CHEBI:58115"/>
        <dbReference type="ChEBI" id="CHEBI:83062"/>
        <dbReference type="ChEBI" id="CHEBI:138284"/>
        <dbReference type="ChEBI" id="CHEBI:173118"/>
        <dbReference type="EC" id="6.5.1.8"/>
    </reaction>
</comment>
<dbReference type="PANTHER" id="PTHR11118:SF1">
    <property type="entry name" value="RNA-SPLICING LIGASE RTCB HOMOLOG"/>
    <property type="match status" value="1"/>
</dbReference>
<evidence type="ECO:0000256" key="7">
    <source>
        <dbReference type="ARBA" id="ARBA00023211"/>
    </source>
</evidence>